<dbReference type="EMBL" id="GBRH01216382">
    <property type="protein sequence ID" value="JAD81513.1"/>
    <property type="molecule type" value="Transcribed_RNA"/>
</dbReference>
<sequence length="80" mass="8951">MLPRLHRLDPQVSKSKCLYNGKFKDLLRIPIVPVLISATNLSFCSTCGMDHCPLVVSYHLGLVESPHSLIVLNAITDRYT</sequence>
<name>A0A0A9D492_ARUDO</name>
<evidence type="ECO:0000313" key="1">
    <source>
        <dbReference type="EMBL" id="JAD81513.1"/>
    </source>
</evidence>
<protein>
    <submittedName>
        <fullName evidence="1">Uncharacterized protein</fullName>
    </submittedName>
</protein>
<reference evidence="1" key="1">
    <citation type="submission" date="2014-09" db="EMBL/GenBank/DDBJ databases">
        <authorList>
            <person name="Magalhaes I.L.F."/>
            <person name="Oliveira U."/>
            <person name="Santos F.R."/>
            <person name="Vidigal T.H.D.A."/>
            <person name="Brescovit A.D."/>
            <person name="Santos A.J."/>
        </authorList>
    </citation>
    <scope>NUCLEOTIDE SEQUENCE</scope>
    <source>
        <tissue evidence="1">Shoot tissue taken approximately 20 cm above the soil surface</tissue>
    </source>
</reference>
<accession>A0A0A9D492</accession>
<reference evidence="1" key="2">
    <citation type="journal article" date="2015" name="Data Brief">
        <title>Shoot transcriptome of the giant reed, Arundo donax.</title>
        <authorList>
            <person name="Barrero R.A."/>
            <person name="Guerrero F.D."/>
            <person name="Moolhuijzen P."/>
            <person name="Goolsby J.A."/>
            <person name="Tidwell J."/>
            <person name="Bellgard S.E."/>
            <person name="Bellgard M.I."/>
        </authorList>
    </citation>
    <scope>NUCLEOTIDE SEQUENCE</scope>
    <source>
        <tissue evidence="1">Shoot tissue taken approximately 20 cm above the soil surface</tissue>
    </source>
</reference>
<organism evidence="1">
    <name type="scientific">Arundo donax</name>
    <name type="common">Giant reed</name>
    <name type="synonym">Donax arundinaceus</name>
    <dbReference type="NCBI Taxonomy" id="35708"/>
    <lineage>
        <taxon>Eukaryota</taxon>
        <taxon>Viridiplantae</taxon>
        <taxon>Streptophyta</taxon>
        <taxon>Embryophyta</taxon>
        <taxon>Tracheophyta</taxon>
        <taxon>Spermatophyta</taxon>
        <taxon>Magnoliopsida</taxon>
        <taxon>Liliopsida</taxon>
        <taxon>Poales</taxon>
        <taxon>Poaceae</taxon>
        <taxon>PACMAD clade</taxon>
        <taxon>Arundinoideae</taxon>
        <taxon>Arundineae</taxon>
        <taxon>Arundo</taxon>
    </lineage>
</organism>
<dbReference type="AlphaFoldDB" id="A0A0A9D492"/>
<proteinExistence type="predicted"/>